<feature type="region of interest" description="Disordered" evidence="1">
    <location>
        <begin position="202"/>
        <end position="233"/>
    </location>
</feature>
<gene>
    <name evidence="2" type="primary">AVEN_193978_1</name>
    <name evidence="2" type="ORF">CDAR_566491</name>
</gene>
<dbReference type="EMBL" id="BPLQ01015677">
    <property type="protein sequence ID" value="GIY89638.1"/>
    <property type="molecule type" value="Genomic_DNA"/>
</dbReference>
<evidence type="ECO:0000313" key="2">
    <source>
        <dbReference type="EMBL" id="GIY89638.1"/>
    </source>
</evidence>
<feature type="compositionally biased region" description="Basic and acidic residues" evidence="1">
    <location>
        <begin position="349"/>
        <end position="368"/>
    </location>
</feature>
<name>A0AAV4X4Q6_9ARAC</name>
<organism evidence="2 3">
    <name type="scientific">Caerostris darwini</name>
    <dbReference type="NCBI Taxonomy" id="1538125"/>
    <lineage>
        <taxon>Eukaryota</taxon>
        <taxon>Metazoa</taxon>
        <taxon>Ecdysozoa</taxon>
        <taxon>Arthropoda</taxon>
        <taxon>Chelicerata</taxon>
        <taxon>Arachnida</taxon>
        <taxon>Araneae</taxon>
        <taxon>Araneomorphae</taxon>
        <taxon>Entelegynae</taxon>
        <taxon>Araneoidea</taxon>
        <taxon>Araneidae</taxon>
        <taxon>Caerostris</taxon>
    </lineage>
</organism>
<reference evidence="2 3" key="1">
    <citation type="submission" date="2021-06" db="EMBL/GenBank/DDBJ databases">
        <title>Caerostris darwini draft genome.</title>
        <authorList>
            <person name="Kono N."/>
            <person name="Arakawa K."/>
        </authorList>
    </citation>
    <scope>NUCLEOTIDE SEQUENCE [LARGE SCALE GENOMIC DNA]</scope>
</reference>
<feature type="region of interest" description="Disordered" evidence="1">
    <location>
        <begin position="23"/>
        <end position="77"/>
    </location>
</feature>
<feature type="region of interest" description="Disordered" evidence="1">
    <location>
        <begin position="98"/>
        <end position="155"/>
    </location>
</feature>
<dbReference type="AlphaFoldDB" id="A0AAV4X4Q6"/>
<sequence length="790" mass="91718">MDNSLKAIWDKSDEYYIRMRDAEDRTPAAAPVHVKKDNSKSSFESEDEYADAYLSLDDNGYNTDESQDKYNSETFGDYDAIPEEFRPDKQGRDLLQISSSWEQRHHREVKSSGQENQVERTNEMWEEDISSVQNKKGDLKASKPNSDIKTPTEKTNKQKNVDTIFYYSSYFGNLEEDEETVEKREIFKAKFSENSTCKAVNKKTTFKFDPPEPSSRPSRRVDSRPRQFPPVKIKPETGVKCEKLPPVTQKKTFNQRNRHYFRQNGFQKVTSEVTVEKRINWDPELCKPERHSSRPEFSVKCTSKIDNYYPLNNNSKVGAKKKFPNQFREANNLVNSNYRTNQVKHKNQSVKDDKYHSQTNRMHSDSFAEKTPQTNYGARKKTYHPNINNRNVPVVRHEIRVIHVNEPGPSSEVCRDCRHANPPNRVEKILPHGQNKRMTQKSNHEIQNSAVINRSSGKHTDETDDMCEKLENLSLNSSALRPRTDASVAIFDISSMENGPLLLRFGTEMSEMIAGSHVAMNAFLGVYNEWIDLRRVTMLLFEELEKNLSDSGNRNKRIKDVLQYLGTGAKIVRFVPDKRVAIVGQVIGAIIDFVSKLFSPTAMKSIGLDNLDDFQLRLALQQDIEATGDIYVHCLQCDQQFQETCKLIEQFYQKIQNGYFNEFKEIFETNFLKEMSQFSPQNPDVFYKRLKTCYKRLQENQVSGLGEAFCKAFEDWPDVMTTISRLHRRFNSEMWDDMAVVKAWQEIYQLLQDENSIVSDVIDKVHNCILVLISQRSIMDKYAMDLQKQI</sequence>
<keyword evidence="3" id="KW-1185">Reference proteome</keyword>
<proteinExistence type="predicted"/>
<feature type="region of interest" description="Disordered" evidence="1">
    <location>
        <begin position="344"/>
        <end position="388"/>
    </location>
</feature>
<evidence type="ECO:0000313" key="3">
    <source>
        <dbReference type="Proteomes" id="UP001054837"/>
    </source>
</evidence>
<comment type="caution">
    <text evidence="2">The sequence shown here is derived from an EMBL/GenBank/DDBJ whole genome shotgun (WGS) entry which is preliminary data.</text>
</comment>
<protein>
    <submittedName>
        <fullName evidence="2">Uncharacterized protein</fullName>
    </submittedName>
</protein>
<dbReference type="Proteomes" id="UP001054837">
    <property type="component" value="Unassembled WGS sequence"/>
</dbReference>
<accession>A0AAV4X4Q6</accession>
<evidence type="ECO:0000256" key="1">
    <source>
        <dbReference type="SAM" id="MobiDB-lite"/>
    </source>
</evidence>